<reference evidence="2 3" key="1">
    <citation type="submission" date="2019-10" db="EMBL/GenBank/DDBJ databases">
        <title>Actinomadura rubteroloni sp. nov. and Actinomadura macrotermitis sp. nov., isolated from the gut of fungus growing-termite Macrotermes natalensis.</title>
        <authorList>
            <person name="Benndorf R."/>
            <person name="Martin K."/>
            <person name="Kuefner M."/>
            <person name="De Beer W."/>
            <person name="Kaster A.-K."/>
            <person name="Vollmers J."/>
            <person name="Poulsen M."/>
            <person name="Beemelmanns C."/>
        </authorList>
    </citation>
    <scope>NUCLEOTIDE SEQUENCE [LARGE SCALE GENOMIC DNA]</scope>
    <source>
        <strain evidence="2 3">RB68</strain>
    </source>
</reference>
<comment type="caution">
    <text evidence="2">The sequence shown here is derived from an EMBL/GenBank/DDBJ whole genome shotgun (WGS) entry which is preliminary data.</text>
</comment>
<sequence length="209" mass="20957">MRTRAGTMVITLAAGAAMTALAAPAQADALTWTVTNPRADGAFTGVSGPLTVRSAGGKVLVTCTSLAAGGTAATHTDTGSIGRIDQSVGSGCKNGQGRAWSVRIDSAWQAVLNGTAYNAATGRTELTAGWAQYTLAPADGAPGCLIVTKNTRLDYTNATGALRTTTAQANVGTTSGGTSSCPDVAQGETLVFDTTFTLTPRLTITAKAA</sequence>
<organism evidence="2 3">
    <name type="scientific">Actinomadura macrotermitis</name>
    <dbReference type="NCBI Taxonomy" id="2585200"/>
    <lineage>
        <taxon>Bacteria</taxon>
        <taxon>Bacillati</taxon>
        <taxon>Actinomycetota</taxon>
        <taxon>Actinomycetes</taxon>
        <taxon>Streptosporangiales</taxon>
        <taxon>Thermomonosporaceae</taxon>
        <taxon>Actinomadura</taxon>
    </lineage>
</organism>
<dbReference type="EMBL" id="WEGH01000001">
    <property type="protein sequence ID" value="MQY04095.1"/>
    <property type="molecule type" value="Genomic_DNA"/>
</dbReference>
<evidence type="ECO:0000313" key="3">
    <source>
        <dbReference type="Proteomes" id="UP000487268"/>
    </source>
</evidence>
<evidence type="ECO:0000313" key="2">
    <source>
        <dbReference type="EMBL" id="MQY04095.1"/>
    </source>
</evidence>
<keyword evidence="1" id="KW-0732">Signal</keyword>
<feature type="chain" id="PRO_5029672599" description="Secreted protein" evidence="1">
    <location>
        <begin position="23"/>
        <end position="209"/>
    </location>
</feature>
<keyword evidence="3" id="KW-1185">Reference proteome</keyword>
<dbReference type="RefSeq" id="WP_194293238.1">
    <property type="nucleotide sequence ID" value="NZ_WEGH01000001.1"/>
</dbReference>
<protein>
    <recommendedName>
        <fullName evidence="4">Secreted protein</fullName>
    </recommendedName>
</protein>
<dbReference type="Proteomes" id="UP000487268">
    <property type="component" value="Unassembled WGS sequence"/>
</dbReference>
<evidence type="ECO:0008006" key="4">
    <source>
        <dbReference type="Google" id="ProtNLM"/>
    </source>
</evidence>
<gene>
    <name evidence="2" type="ORF">ACRB68_21440</name>
</gene>
<accession>A0A7K0BSB2</accession>
<dbReference type="AlphaFoldDB" id="A0A7K0BSB2"/>
<evidence type="ECO:0000256" key="1">
    <source>
        <dbReference type="SAM" id="SignalP"/>
    </source>
</evidence>
<feature type="signal peptide" evidence="1">
    <location>
        <begin position="1"/>
        <end position="22"/>
    </location>
</feature>
<name>A0A7K0BSB2_9ACTN</name>
<proteinExistence type="predicted"/>